<dbReference type="EMBL" id="GEGO01005586">
    <property type="protein sequence ID" value="JAR89818.1"/>
    <property type="molecule type" value="Transcribed_RNA"/>
</dbReference>
<feature type="non-terminal residue" evidence="1">
    <location>
        <position position="1"/>
    </location>
</feature>
<sequence>QTSAELGQPGEEALTMRRIADALRGAVSQQPVDLPLVKRLMRRTLRVRQELMKRASVASVLEDYPALKLPGMMLQDAQLHFGIDIFEAIRDKMPSYQARALLFLEEKEVVLDFEHLIKDDPEKVSLLNLPVAFDEKRAFFFTTEEEVTAKTPIIQVAESRFSIFVDGVEVVCNIETTAEAVGTLMAAYYLFSIEYPAELTHTMEFIEHFFCDLGSGNVTESVKRLARFLKE</sequence>
<dbReference type="PANTHER" id="PTHR31025:SF9">
    <property type="entry name" value="SI:DKEY-286J15.1"/>
    <property type="match status" value="1"/>
</dbReference>
<evidence type="ECO:0000313" key="1">
    <source>
        <dbReference type="EMBL" id="JAR89818.1"/>
    </source>
</evidence>
<protein>
    <submittedName>
        <fullName evidence="1">Uncharacterized protein</fullName>
    </submittedName>
</protein>
<dbReference type="PANTHER" id="PTHR31025">
    <property type="entry name" value="SI:CH211-196P9.1-RELATED"/>
    <property type="match status" value="1"/>
</dbReference>
<accession>A0A147BGC2</accession>
<proteinExistence type="predicted"/>
<reference evidence="1" key="1">
    <citation type="journal article" date="2018" name="PLoS Negl. Trop. Dis.">
        <title>Sialome diversity of ticks revealed by RNAseq of single tick salivary glands.</title>
        <authorList>
            <person name="Perner J."/>
            <person name="Kropackova S."/>
            <person name="Kopacek P."/>
            <person name="Ribeiro J.M."/>
        </authorList>
    </citation>
    <scope>NUCLEOTIDE SEQUENCE</scope>
    <source>
        <strain evidence="1">Siblings of single egg batch collected in Ceske Budejovice</strain>
        <tissue evidence="1">Salivary glands</tissue>
    </source>
</reference>
<dbReference type="AlphaFoldDB" id="A0A147BGC2"/>
<name>A0A147BGC2_IXORI</name>
<organism evidence="1">
    <name type="scientific">Ixodes ricinus</name>
    <name type="common">Common tick</name>
    <name type="synonym">Acarus ricinus</name>
    <dbReference type="NCBI Taxonomy" id="34613"/>
    <lineage>
        <taxon>Eukaryota</taxon>
        <taxon>Metazoa</taxon>
        <taxon>Ecdysozoa</taxon>
        <taxon>Arthropoda</taxon>
        <taxon>Chelicerata</taxon>
        <taxon>Arachnida</taxon>
        <taxon>Acari</taxon>
        <taxon>Parasitiformes</taxon>
        <taxon>Ixodida</taxon>
        <taxon>Ixodoidea</taxon>
        <taxon>Ixodidae</taxon>
        <taxon>Ixodinae</taxon>
        <taxon>Ixodes</taxon>
    </lineage>
</organism>